<gene>
    <name evidence="2" type="ORF">GSOID_T00017009001</name>
</gene>
<dbReference type="Proteomes" id="UP000001307">
    <property type="component" value="Unassembled WGS sequence"/>
</dbReference>
<feature type="region of interest" description="Disordered" evidence="1">
    <location>
        <begin position="100"/>
        <end position="119"/>
    </location>
</feature>
<evidence type="ECO:0000256" key="1">
    <source>
        <dbReference type="SAM" id="MobiDB-lite"/>
    </source>
</evidence>
<proteinExistence type="predicted"/>
<dbReference type="AlphaFoldDB" id="E4X280"/>
<feature type="compositionally biased region" description="Low complexity" evidence="1">
    <location>
        <begin position="75"/>
        <end position="87"/>
    </location>
</feature>
<sequence length="225" mass="24282">MSSSSEEVDATCSTSAISSSSSGSSAPLSSSASSSTSSSSSGDSFSDARLDAFPPALYDETSMNISARNEEQSTLPGPAGPQLGPPQHLRNYEKIRRFRQGFTPKRDSRVPPSFTAKTTSGFAKKTPLFKRKAQPTDAGNTQYLDEIRANITFVRDCVFAANDSDADVANDRIIPSETRFVQSVDYQEAIRAARQLLEAYKDPGNKLKISIEGVSGLFAELNNIY</sequence>
<protein>
    <submittedName>
        <fullName evidence="2">Uncharacterized protein</fullName>
    </submittedName>
</protein>
<name>E4X280_OIKDI</name>
<keyword evidence="3" id="KW-1185">Reference proteome</keyword>
<feature type="compositionally biased region" description="Low complexity" evidence="1">
    <location>
        <begin position="13"/>
        <end position="47"/>
    </location>
</feature>
<organism evidence="2">
    <name type="scientific">Oikopleura dioica</name>
    <name type="common">Tunicate</name>
    <dbReference type="NCBI Taxonomy" id="34765"/>
    <lineage>
        <taxon>Eukaryota</taxon>
        <taxon>Metazoa</taxon>
        <taxon>Chordata</taxon>
        <taxon>Tunicata</taxon>
        <taxon>Appendicularia</taxon>
        <taxon>Copelata</taxon>
        <taxon>Oikopleuridae</taxon>
        <taxon>Oikopleura</taxon>
    </lineage>
</organism>
<evidence type="ECO:0000313" key="2">
    <source>
        <dbReference type="EMBL" id="CBY07346.1"/>
    </source>
</evidence>
<dbReference type="InParanoid" id="E4X280"/>
<dbReference type="EMBL" id="FN653022">
    <property type="protein sequence ID" value="CBY07346.1"/>
    <property type="molecule type" value="Genomic_DNA"/>
</dbReference>
<feature type="region of interest" description="Disordered" evidence="1">
    <location>
        <begin position="1"/>
        <end position="88"/>
    </location>
</feature>
<reference evidence="2" key="1">
    <citation type="journal article" date="2010" name="Science">
        <title>Plasticity of animal genome architecture unmasked by rapid evolution of a pelagic tunicate.</title>
        <authorList>
            <person name="Denoeud F."/>
            <person name="Henriet S."/>
            <person name="Mungpakdee S."/>
            <person name="Aury J.M."/>
            <person name="Da Silva C."/>
            <person name="Brinkmann H."/>
            <person name="Mikhaleva J."/>
            <person name="Olsen L.C."/>
            <person name="Jubin C."/>
            <person name="Canestro C."/>
            <person name="Bouquet J.M."/>
            <person name="Danks G."/>
            <person name="Poulain J."/>
            <person name="Campsteijn C."/>
            <person name="Adamski M."/>
            <person name="Cross I."/>
            <person name="Yadetie F."/>
            <person name="Muffato M."/>
            <person name="Louis A."/>
            <person name="Butcher S."/>
            <person name="Tsagkogeorga G."/>
            <person name="Konrad A."/>
            <person name="Singh S."/>
            <person name="Jensen M.F."/>
            <person name="Cong E.H."/>
            <person name="Eikeseth-Otteraa H."/>
            <person name="Noel B."/>
            <person name="Anthouard V."/>
            <person name="Porcel B.M."/>
            <person name="Kachouri-Lafond R."/>
            <person name="Nishino A."/>
            <person name="Ugolini M."/>
            <person name="Chourrout P."/>
            <person name="Nishida H."/>
            <person name="Aasland R."/>
            <person name="Huzurbazar S."/>
            <person name="Westhof E."/>
            <person name="Delsuc F."/>
            <person name="Lehrach H."/>
            <person name="Reinhardt R."/>
            <person name="Weissenbach J."/>
            <person name="Roy S.W."/>
            <person name="Artiguenave F."/>
            <person name="Postlethwait J.H."/>
            <person name="Manak J.R."/>
            <person name="Thompson E.M."/>
            <person name="Jaillon O."/>
            <person name="Du Pasquier L."/>
            <person name="Boudinot P."/>
            <person name="Liberles D.A."/>
            <person name="Volff J.N."/>
            <person name="Philippe H."/>
            <person name="Lenhard B."/>
            <person name="Roest Crollius H."/>
            <person name="Wincker P."/>
            <person name="Chourrout D."/>
        </authorList>
    </citation>
    <scope>NUCLEOTIDE SEQUENCE [LARGE SCALE GENOMIC DNA]</scope>
</reference>
<evidence type="ECO:0000313" key="3">
    <source>
        <dbReference type="Proteomes" id="UP000001307"/>
    </source>
</evidence>
<accession>E4X280</accession>